<name>A0A8J2V9L9_9FLAO</name>
<reference evidence="2" key="2">
    <citation type="submission" date="2020-09" db="EMBL/GenBank/DDBJ databases">
        <authorList>
            <person name="Sun Q."/>
            <person name="Zhou Y."/>
        </authorList>
    </citation>
    <scope>NUCLEOTIDE SEQUENCE</scope>
    <source>
        <strain evidence="2">CGMCC 1.12924</strain>
    </source>
</reference>
<dbReference type="RefSeq" id="WP_188441327.1">
    <property type="nucleotide sequence ID" value="NZ_BMGK01000006.1"/>
</dbReference>
<evidence type="ECO:0000256" key="1">
    <source>
        <dbReference type="SAM" id="Phobius"/>
    </source>
</evidence>
<comment type="caution">
    <text evidence="2">The sequence shown here is derived from an EMBL/GenBank/DDBJ whole genome shotgun (WGS) entry which is preliminary data.</text>
</comment>
<evidence type="ECO:0000313" key="2">
    <source>
        <dbReference type="EMBL" id="GGD92913.1"/>
    </source>
</evidence>
<protein>
    <submittedName>
        <fullName evidence="2">Uncharacterized protein</fullName>
    </submittedName>
</protein>
<dbReference type="Proteomes" id="UP000652231">
    <property type="component" value="Unassembled WGS sequence"/>
</dbReference>
<evidence type="ECO:0000313" key="3">
    <source>
        <dbReference type="Proteomes" id="UP000652231"/>
    </source>
</evidence>
<dbReference type="AlphaFoldDB" id="A0A8J2V9L9"/>
<dbReference type="EMBL" id="BMGK01000006">
    <property type="protein sequence ID" value="GGD92913.1"/>
    <property type="molecule type" value="Genomic_DNA"/>
</dbReference>
<organism evidence="2 3">
    <name type="scientific">Planktosalinus lacus</name>
    <dbReference type="NCBI Taxonomy" id="1526573"/>
    <lineage>
        <taxon>Bacteria</taxon>
        <taxon>Pseudomonadati</taxon>
        <taxon>Bacteroidota</taxon>
        <taxon>Flavobacteriia</taxon>
        <taxon>Flavobacteriales</taxon>
        <taxon>Flavobacteriaceae</taxon>
        <taxon>Planktosalinus</taxon>
    </lineage>
</organism>
<keyword evidence="1" id="KW-0812">Transmembrane</keyword>
<feature type="transmembrane region" description="Helical" evidence="1">
    <location>
        <begin position="12"/>
        <end position="35"/>
    </location>
</feature>
<sequence length="100" mass="11383">MTEKNKLLLKGIAYDLIGMVSYLFPGIGPFIDLIWAPFAATQMNKMYQGKKGKVAAVIVFLEELSPGLDLIPTFTLIWIYTYVWKKNKSIKEPLEVEIVE</sequence>
<keyword evidence="1" id="KW-1133">Transmembrane helix</keyword>
<gene>
    <name evidence="2" type="ORF">GCM10011312_15900</name>
</gene>
<feature type="transmembrane region" description="Helical" evidence="1">
    <location>
        <begin position="55"/>
        <end position="83"/>
    </location>
</feature>
<proteinExistence type="predicted"/>
<keyword evidence="1" id="KW-0472">Membrane</keyword>
<keyword evidence="3" id="KW-1185">Reference proteome</keyword>
<accession>A0A8J2V9L9</accession>
<reference evidence="2" key="1">
    <citation type="journal article" date="2014" name="Int. J. Syst. Evol. Microbiol.">
        <title>Complete genome sequence of Corynebacterium casei LMG S-19264T (=DSM 44701T), isolated from a smear-ripened cheese.</title>
        <authorList>
            <consortium name="US DOE Joint Genome Institute (JGI-PGF)"/>
            <person name="Walter F."/>
            <person name="Albersmeier A."/>
            <person name="Kalinowski J."/>
            <person name="Ruckert C."/>
        </authorList>
    </citation>
    <scope>NUCLEOTIDE SEQUENCE</scope>
    <source>
        <strain evidence="2">CGMCC 1.12924</strain>
    </source>
</reference>